<sequence length="127" mass="14360">MRLAFLINLQMETSTFLPSGFYLGKSNAYTVSNATFLTTMSLPSTTAPECRSRNPLPMPGQPALSSHISPVPTITYLNNRHGYRDPYMSVYKKVPVHIYRHTYIHTCTHACNQTSRDISPSYPFADR</sequence>
<dbReference type="AlphaFoldDB" id="A0AA39X854"/>
<dbReference type="EMBL" id="JAULSR010000002">
    <property type="protein sequence ID" value="KAK0628945.1"/>
    <property type="molecule type" value="Genomic_DNA"/>
</dbReference>
<organism evidence="1 2">
    <name type="scientific">Bombardia bombarda</name>
    <dbReference type="NCBI Taxonomy" id="252184"/>
    <lineage>
        <taxon>Eukaryota</taxon>
        <taxon>Fungi</taxon>
        <taxon>Dikarya</taxon>
        <taxon>Ascomycota</taxon>
        <taxon>Pezizomycotina</taxon>
        <taxon>Sordariomycetes</taxon>
        <taxon>Sordariomycetidae</taxon>
        <taxon>Sordariales</taxon>
        <taxon>Lasiosphaeriaceae</taxon>
        <taxon>Bombardia</taxon>
    </lineage>
</organism>
<evidence type="ECO:0000313" key="1">
    <source>
        <dbReference type="EMBL" id="KAK0628945.1"/>
    </source>
</evidence>
<keyword evidence="2" id="KW-1185">Reference proteome</keyword>
<name>A0AA39X854_9PEZI</name>
<protein>
    <submittedName>
        <fullName evidence="1">Uncharacterized protein</fullName>
    </submittedName>
</protein>
<dbReference type="Proteomes" id="UP001174934">
    <property type="component" value="Unassembled WGS sequence"/>
</dbReference>
<reference evidence="1" key="1">
    <citation type="submission" date="2023-06" db="EMBL/GenBank/DDBJ databases">
        <title>Genome-scale phylogeny and comparative genomics of the fungal order Sordariales.</title>
        <authorList>
            <consortium name="Lawrence Berkeley National Laboratory"/>
            <person name="Hensen N."/>
            <person name="Bonometti L."/>
            <person name="Westerberg I."/>
            <person name="Brannstrom I.O."/>
            <person name="Guillou S."/>
            <person name="Cros-Aarteil S."/>
            <person name="Calhoun S."/>
            <person name="Haridas S."/>
            <person name="Kuo A."/>
            <person name="Mondo S."/>
            <person name="Pangilinan J."/>
            <person name="Riley R."/>
            <person name="LaButti K."/>
            <person name="Andreopoulos B."/>
            <person name="Lipzen A."/>
            <person name="Chen C."/>
            <person name="Yanf M."/>
            <person name="Daum C."/>
            <person name="Ng V."/>
            <person name="Clum A."/>
            <person name="Steindorff A."/>
            <person name="Ohm R."/>
            <person name="Martin F."/>
            <person name="Silar P."/>
            <person name="Natvig D."/>
            <person name="Lalanne C."/>
            <person name="Gautier V."/>
            <person name="Ament-velasquez S.L."/>
            <person name="Kruys A."/>
            <person name="Hutchinson M.I."/>
            <person name="Powell A.J."/>
            <person name="Barry K."/>
            <person name="Miller A.N."/>
            <person name="Grigoriev I.V."/>
            <person name="Debuchy R."/>
            <person name="Gladieux P."/>
            <person name="Thoren M.H."/>
            <person name="Johannesson H."/>
        </authorList>
    </citation>
    <scope>NUCLEOTIDE SEQUENCE</scope>
    <source>
        <strain evidence="1">SMH3391-2</strain>
    </source>
</reference>
<gene>
    <name evidence="1" type="ORF">B0T17DRAFT_171256</name>
</gene>
<evidence type="ECO:0000313" key="2">
    <source>
        <dbReference type="Proteomes" id="UP001174934"/>
    </source>
</evidence>
<proteinExistence type="predicted"/>
<accession>A0AA39X854</accession>
<comment type="caution">
    <text evidence="1">The sequence shown here is derived from an EMBL/GenBank/DDBJ whole genome shotgun (WGS) entry which is preliminary data.</text>
</comment>